<dbReference type="EMBL" id="JAHLFE010000042">
    <property type="protein sequence ID" value="MBU3843676.1"/>
    <property type="molecule type" value="Genomic_DNA"/>
</dbReference>
<evidence type="ECO:0000256" key="2">
    <source>
        <dbReference type="SAM" id="Phobius"/>
    </source>
</evidence>
<dbReference type="GO" id="GO:0006814">
    <property type="term" value="P:sodium ion transport"/>
    <property type="evidence" value="ECO:0007669"/>
    <property type="project" value="InterPro"/>
</dbReference>
<dbReference type="GO" id="GO:0008643">
    <property type="term" value="P:carbohydrate transport"/>
    <property type="evidence" value="ECO:0007669"/>
    <property type="project" value="InterPro"/>
</dbReference>
<feature type="transmembrane region" description="Helical" evidence="2">
    <location>
        <begin position="110"/>
        <end position="128"/>
    </location>
</feature>
<evidence type="ECO:0000313" key="3">
    <source>
        <dbReference type="EMBL" id="MBU3843676.1"/>
    </source>
</evidence>
<feature type="transmembrane region" description="Helical" evidence="2">
    <location>
        <begin position="397"/>
        <end position="418"/>
    </location>
</feature>
<dbReference type="GO" id="GO:0015293">
    <property type="term" value="F:symporter activity"/>
    <property type="evidence" value="ECO:0007669"/>
    <property type="project" value="InterPro"/>
</dbReference>
<organism evidence="3 4">
    <name type="scientific">Candidatus Anaerobiospirillum pullicola</name>
    <dbReference type="NCBI Taxonomy" id="2838451"/>
    <lineage>
        <taxon>Bacteria</taxon>
        <taxon>Pseudomonadati</taxon>
        <taxon>Pseudomonadota</taxon>
        <taxon>Gammaproteobacteria</taxon>
        <taxon>Aeromonadales</taxon>
        <taxon>Succinivibrionaceae</taxon>
        <taxon>Anaerobiospirillum</taxon>
    </lineage>
</organism>
<feature type="transmembrane region" description="Helical" evidence="2">
    <location>
        <begin position="261"/>
        <end position="283"/>
    </location>
</feature>
<feature type="transmembrane region" description="Helical" evidence="2">
    <location>
        <begin position="211"/>
        <end position="233"/>
    </location>
</feature>
<comment type="caution">
    <text evidence="3">The sequence shown here is derived from an EMBL/GenBank/DDBJ whole genome shotgun (WGS) entry which is preliminary data.</text>
</comment>
<gene>
    <name evidence="3" type="ORF">H9847_02220</name>
</gene>
<keyword evidence="2" id="KW-0472">Membrane</keyword>
<reference evidence="3" key="1">
    <citation type="journal article" date="2021" name="PeerJ">
        <title>Extensive microbial diversity within the chicken gut microbiome revealed by metagenomics and culture.</title>
        <authorList>
            <person name="Gilroy R."/>
            <person name="Ravi A."/>
            <person name="Getino M."/>
            <person name="Pursley I."/>
            <person name="Horton D.L."/>
            <person name="Alikhan N.F."/>
            <person name="Baker D."/>
            <person name="Gharbi K."/>
            <person name="Hall N."/>
            <person name="Watson M."/>
            <person name="Adriaenssens E.M."/>
            <person name="Foster-Nyarko E."/>
            <person name="Jarju S."/>
            <person name="Secka A."/>
            <person name="Antonio M."/>
            <person name="Oren A."/>
            <person name="Chaudhuri R.R."/>
            <person name="La Ragione R."/>
            <person name="Hildebrand F."/>
            <person name="Pallen M.J."/>
        </authorList>
    </citation>
    <scope>NUCLEOTIDE SEQUENCE</scope>
    <source>
        <strain evidence="3">378</strain>
    </source>
</reference>
<feature type="transmembrane region" description="Helical" evidence="2">
    <location>
        <begin position="48"/>
        <end position="66"/>
    </location>
</feature>
<dbReference type="InterPro" id="IPR039672">
    <property type="entry name" value="MFS_2"/>
</dbReference>
<feature type="transmembrane region" description="Helical" evidence="2">
    <location>
        <begin position="325"/>
        <end position="343"/>
    </location>
</feature>
<evidence type="ECO:0000313" key="4">
    <source>
        <dbReference type="Proteomes" id="UP000733611"/>
    </source>
</evidence>
<dbReference type="GO" id="GO:0005886">
    <property type="term" value="C:plasma membrane"/>
    <property type="evidence" value="ECO:0007669"/>
    <property type="project" value="TreeGrafter"/>
</dbReference>
<keyword evidence="2" id="KW-1133">Transmembrane helix</keyword>
<dbReference type="PANTHER" id="PTHR11328:SF24">
    <property type="entry name" value="MAJOR FACILITATOR SUPERFAMILY (MFS) PROFILE DOMAIN-CONTAINING PROTEIN"/>
    <property type="match status" value="1"/>
</dbReference>
<reference evidence="3" key="2">
    <citation type="submission" date="2021-04" db="EMBL/GenBank/DDBJ databases">
        <authorList>
            <person name="Gilroy R."/>
        </authorList>
    </citation>
    <scope>NUCLEOTIDE SEQUENCE</scope>
    <source>
        <strain evidence="3">378</strain>
    </source>
</reference>
<dbReference type="CDD" id="cd17332">
    <property type="entry name" value="MFS_MelB_like"/>
    <property type="match status" value="1"/>
</dbReference>
<dbReference type="PANTHER" id="PTHR11328">
    <property type="entry name" value="MAJOR FACILITATOR SUPERFAMILY DOMAIN-CONTAINING PROTEIN"/>
    <property type="match status" value="1"/>
</dbReference>
<dbReference type="Gene3D" id="1.20.1250.20">
    <property type="entry name" value="MFS general substrate transporter like domains"/>
    <property type="match status" value="1"/>
</dbReference>
<dbReference type="InterPro" id="IPR001927">
    <property type="entry name" value="Na/Gal_symport"/>
</dbReference>
<dbReference type="Pfam" id="PF13347">
    <property type="entry name" value="MFS_2"/>
    <property type="match status" value="1"/>
</dbReference>
<comment type="similarity">
    <text evidence="1">Belongs to the sodium:galactoside symporter (TC 2.A.2) family.</text>
</comment>
<dbReference type="InterPro" id="IPR036259">
    <property type="entry name" value="MFS_trans_sf"/>
</dbReference>
<feature type="transmembrane region" description="Helical" evidence="2">
    <location>
        <begin position="295"/>
        <end position="313"/>
    </location>
</feature>
<evidence type="ECO:0000256" key="1">
    <source>
        <dbReference type="ARBA" id="ARBA00009617"/>
    </source>
</evidence>
<feature type="transmembrane region" description="Helical" evidence="2">
    <location>
        <begin position="78"/>
        <end position="98"/>
    </location>
</feature>
<accession>A0A948TF30</accession>
<feature type="transmembrane region" description="Helical" evidence="2">
    <location>
        <begin position="355"/>
        <end position="376"/>
    </location>
</feature>
<feature type="transmembrane region" description="Helical" evidence="2">
    <location>
        <begin position="181"/>
        <end position="199"/>
    </location>
</feature>
<dbReference type="SUPFAM" id="SSF103473">
    <property type="entry name" value="MFS general substrate transporter"/>
    <property type="match status" value="1"/>
</dbReference>
<protein>
    <submittedName>
        <fullName evidence="3">MFS transporter</fullName>
    </submittedName>
</protein>
<dbReference type="Proteomes" id="UP000733611">
    <property type="component" value="Unassembled WGS sequence"/>
</dbReference>
<proteinExistence type="inferred from homology"/>
<sequence length="481" mass="51942">MQQNAGAQLGASASATVGASSTSNATPSAIVIPKLGLSEKIAYGMGDFSANIALGTAVLFLSYFYIDIYGLKPEHVGIIMLIVRCIDAVTDALMGALADRTKSRWGRYRPWMLWMAVPFGITTAAMFITPDWDYAPKFAYALGMYFISSLFSTATGVPYCSINGVMTNDPQDRVSCQSFRFVLAGLAQLIVALAVLPLAELLGGGDKAKGFQMAIAIAATLGVIGYLWCFAGVKERIVPERRPTSMWTDFKEAFRDGQFRAMLLVTGLNVLPGFIGSGAVMFFTTWVMGQDSTFSSIYIASGIGGMMLGCVLAQPFARRFCKLKVFFWVNISAALLSFGFYFLDFSSPYLVTAYNIFKTVVASIGVPLFWAIISDVDDAHELKTGNKCTGISFSSNLFCLKVGLALAGALVGFLLSFFEYDAKATEQSEAALQGIILMVSIIPGVCNLAVAAAVKLLKVDRATMAEVQRKLARMRLQQATH</sequence>
<keyword evidence="2" id="KW-0812">Transmembrane</keyword>
<feature type="transmembrane region" description="Helical" evidence="2">
    <location>
        <begin position="430"/>
        <end position="454"/>
    </location>
</feature>
<feature type="transmembrane region" description="Helical" evidence="2">
    <location>
        <begin position="140"/>
        <end position="160"/>
    </location>
</feature>
<dbReference type="NCBIfam" id="TIGR00792">
    <property type="entry name" value="gph"/>
    <property type="match status" value="1"/>
</dbReference>
<name>A0A948TF30_9GAMM</name>
<dbReference type="AlphaFoldDB" id="A0A948TF30"/>